<dbReference type="Gene3D" id="3.30.2310.20">
    <property type="entry name" value="RelE-like"/>
    <property type="match status" value="1"/>
</dbReference>
<dbReference type="Proteomes" id="UP000290932">
    <property type="component" value="Unassembled WGS sequence"/>
</dbReference>
<dbReference type="AlphaFoldDB" id="A0A498GZH5"/>
<evidence type="ECO:0000313" key="2">
    <source>
        <dbReference type="EMBL" id="RXE55932.1"/>
    </source>
</evidence>
<dbReference type="PANTHER" id="PTHR35601:SF1">
    <property type="entry name" value="TOXIN RELE"/>
    <property type="match status" value="1"/>
</dbReference>
<keyword evidence="3" id="KW-1185">Reference proteome</keyword>
<reference evidence="2 3" key="1">
    <citation type="journal article" date="2015" name="Int. J. Syst. Evol. Microbiol.">
        <title>Methanoculleus taiwanensis sp. nov., a methanogen isolated from deep marine sediment at the deformation front area near Taiwan.</title>
        <authorList>
            <person name="Weng C.Y."/>
            <person name="Chen S.C."/>
            <person name="Lai M.C."/>
            <person name="Wu S.Y."/>
            <person name="Lin S."/>
            <person name="Yang T.F."/>
            <person name="Chen P.C."/>
        </authorList>
    </citation>
    <scope>NUCLEOTIDE SEQUENCE [LARGE SCALE GENOMIC DNA]</scope>
    <source>
        <strain evidence="2 3">CYW4</strain>
    </source>
</reference>
<evidence type="ECO:0000256" key="1">
    <source>
        <dbReference type="ARBA" id="ARBA00022649"/>
    </source>
</evidence>
<evidence type="ECO:0000313" key="3">
    <source>
        <dbReference type="Proteomes" id="UP000290932"/>
    </source>
</evidence>
<dbReference type="OrthoDB" id="97626at2157"/>
<dbReference type="EMBL" id="LHQS01000002">
    <property type="protein sequence ID" value="RXE55932.1"/>
    <property type="molecule type" value="Genomic_DNA"/>
</dbReference>
<sequence length="90" mass="10240">MTWRVVFTATARHALKRIPRPVAFTIGEELASLAGKPDPKKFVKKLQGSQNPPFYSLRVGDYRVILSIVDDLVIIHVVDVGRRSSVYRKY</sequence>
<gene>
    <name evidence="2" type="ORF">ABH15_06910</name>
</gene>
<protein>
    <submittedName>
        <fullName evidence="2">Plasmid stabilization protein</fullName>
    </submittedName>
</protein>
<keyword evidence="1" id="KW-1277">Toxin-antitoxin system</keyword>
<name>A0A498GZH5_9EURY</name>
<proteinExistence type="predicted"/>
<comment type="caution">
    <text evidence="2">The sequence shown here is derived from an EMBL/GenBank/DDBJ whole genome shotgun (WGS) entry which is preliminary data.</text>
</comment>
<dbReference type="InterPro" id="IPR035093">
    <property type="entry name" value="RelE/ParE_toxin_dom_sf"/>
</dbReference>
<organism evidence="2 3">
    <name type="scientific">Methanoculleus taiwanensis</name>
    <dbReference type="NCBI Taxonomy" id="1550565"/>
    <lineage>
        <taxon>Archaea</taxon>
        <taxon>Methanobacteriati</taxon>
        <taxon>Methanobacteriota</taxon>
        <taxon>Stenosarchaea group</taxon>
        <taxon>Methanomicrobia</taxon>
        <taxon>Methanomicrobiales</taxon>
        <taxon>Methanomicrobiaceae</taxon>
        <taxon>Methanoculleus</taxon>
    </lineage>
</organism>
<dbReference type="Pfam" id="PF05016">
    <property type="entry name" value="ParE_toxin"/>
    <property type="match status" value="1"/>
</dbReference>
<dbReference type="InterPro" id="IPR007712">
    <property type="entry name" value="RelE/ParE_toxin"/>
</dbReference>
<dbReference type="RefSeq" id="WP_128693645.1">
    <property type="nucleotide sequence ID" value="NZ_LHQS01000002.1"/>
</dbReference>
<accession>A0A498GZH5</accession>
<dbReference type="PANTHER" id="PTHR35601">
    <property type="entry name" value="TOXIN RELE"/>
    <property type="match status" value="1"/>
</dbReference>
<dbReference type="SUPFAM" id="SSF143011">
    <property type="entry name" value="RelE-like"/>
    <property type="match status" value="1"/>
</dbReference>